<evidence type="ECO:0000313" key="6">
    <source>
        <dbReference type="Proteomes" id="UP000290565"/>
    </source>
</evidence>
<dbReference type="PIRSF" id="PIRSF005047">
    <property type="entry name" value="UCP005047_YshC"/>
    <property type="match status" value="1"/>
</dbReference>
<dbReference type="Gene3D" id="3.20.20.140">
    <property type="entry name" value="Metal-dependent hydrolases"/>
    <property type="match status" value="1"/>
</dbReference>
<evidence type="ECO:0000313" key="5">
    <source>
        <dbReference type="EMBL" id="RXH41636.1"/>
    </source>
</evidence>
<dbReference type="CDD" id="cd07436">
    <property type="entry name" value="PHP_PolX"/>
    <property type="match status" value="1"/>
</dbReference>
<dbReference type="InterPro" id="IPR050243">
    <property type="entry name" value="PHP_phosphatase"/>
</dbReference>
<dbReference type="Pfam" id="PF02811">
    <property type="entry name" value="PHP"/>
    <property type="match status" value="1"/>
</dbReference>
<gene>
    <name evidence="5" type="ORF">XH94_06490</name>
</gene>
<dbReference type="GO" id="GO:0003677">
    <property type="term" value="F:DNA binding"/>
    <property type="evidence" value="ECO:0007669"/>
    <property type="project" value="InterPro"/>
</dbReference>
<sequence length="560" mass="62465">MRKAGTQEIARLLREYAQRSALRGGNPYRAKAYSRAADSLTALAVSIEQLIEEDRLTEVPGIGEAIADIVTKLHRTGTHPSLEKLRQDIPAGVLELLSVPGLRPEKVLRLYKDLGVTSLAGLEQAAKEDRIKKAKGLGAALQTKILQNLAIAKSGQGRLHLHRAAALLEHAQESLRKSRPELKRLTIAGDFRRGCELVGDLAIVAETPSSGIEPEVVDTTGLQVRLADRKHFGAVLLHATGSSAHLEQLRLLAEKKRMRLEEDGLHKGRSVVADTEEDIYRALGLPFIEPELREGRGEIERGLKGELPKLVTDQDLRGILHCHTDASDGTETLETMAQATLKRGFKYFGVADHSKSAHYAGGLSLEKIREQHREADRLNRKFGKDFRILKGIESDILTEGALDYPDDVLDSFDFVVASIHGRFKLDRKAQTERLLRAIGNPYTTIIGHMTGRQLQRRPGYEIDVEKVLRACANHDVAVEINAHPWRLDLDWRWHHAALEFGCMMSINPDAHSIRELDHMHWGVEMARKGGVPADRVINAMTLSEITKYLRQKRRSLPRAA</sequence>
<organism evidence="5 6">
    <name type="scientific">Bradyrhizobium zhanjiangense</name>
    <dbReference type="NCBI Taxonomy" id="1325107"/>
    <lineage>
        <taxon>Bacteria</taxon>
        <taxon>Pseudomonadati</taxon>
        <taxon>Pseudomonadota</taxon>
        <taxon>Alphaproteobacteria</taxon>
        <taxon>Hyphomicrobiales</taxon>
        <taxon>Nitrobacteraceae</taxon>
        <taxon>Bradyrhizobium</taxon>
    </lineage>
</organism>
<dbReference type="InterPro" id="IPR004013">
    <property type="entry name" value="PHP_dom"/>
</dbReference>
<dbReference type="Gene3D" id="1.10.150.20">
    <property type="entry name" value="5' to 3' exonuclease, C-terminal subdomain"/>
    <property type="match status" value="1"/>
</dbReference>
<evidence type="ECO:0000259" key="3">
    <source>
        <dbReference type="SMART" id="SM00481"/>
    </source>
</evidence>
<proteinExistence type="predicted"/>
<evidence type="ECO:0000256" key="1">
    <source>
        <dbReference type="ARBA" id="ARBA00022679"/>
    </source>
</evidence>
<dbReference type="FunFam" id="3.20.20.140:FF:000047">
    <property type="entry name" value="PHP domain-containing protein"/>
    <property type="match status" value="1"/>
</dbReference>
<accession>A0A4Q0SUH8</accession>
<dbReference type="GO" id="GO:0003887">
    <property type="term" value="F:DNA-directed DNA polymerase activity"/>
    <property type="evidence" value="ECO:0007669"/>
    <property type="project" value="InterPro"/>
</dbReference>
<dbReference type="SMART" id="SM00483">
    <property type="entry name" value="POLXc"/>
    <property type="match status" value="1"/>
</dbReference>
<dbReference type="SMART" id="SM00481">
    <property type="entry name" value="POLIIIAc"/>
    <property type="match status" value="1"/>
</dbReference>
<dbReference type="AlphaFoldDB" id="A0A4Q0SUH8"/>
<dbReference type="Pfam" id="PF14520">
    <property type="entry name" value="HHH_5"/>
    <property type="match status" value="1"/>
</dbReference>
<dbReference type="SUPFAM" id="SSF89550">
    <property type="entry name" value="PHP domain-like"/>
    <property type="match status" value="1"/>
</dbReference>
<evidence type="ECO:0000256" key="2">
    <source>
        <dbReference type="ARBA" id="ARBA00022695"/>
    </source>
</evidence>
<comment type="caution">
    <text evidence="5">The sequence shown here is derived from an EMBL/GenBank/DDBJ whole genome shotgun (WGS) entry which is preliminary data.</text>
</comment>
<dbReference type="InterPro" id="IPR047967">
    <property type="entry name" value="PolX_PHP"/>
</dbReference>
<dbReference type="PANTHER" id="PTHR36928">
    <property type="entry name" value="PHOSPHATASE YCDX-RELATED"/>
    <property type="match status" value="1"/>
</dbReference>
<dbReference type="InterPro" id="IPR029398">
    <property type="entry name" value="PolB_thumb"/>
</dbReference>
<dbReference type="InterPro" id="IPR016195">
    <property type="entry name" value="Pol/histidinol_Pase-like"/>
</dbReference>
<dbReference type="PANTHER" id="PTHR36928:SF1">
    <property type="entry name" value="PHOSPHATASE YCDX-RELATED"/>
    <property type="match status" value="1"/>
</dbReference>
<name>A0A4Q0SUH8_9BRAD</name>
<protein>
    <submittedName>
        <fullName evidence="5">DNA polymerase</fullName>
    </submittedName>
</protein>
<dbReference type="EMBL" id="LBJM01000014">
    <property type="protein sequence ID" value="RXH41636.1"/>
    <property type="molecule type" value="Genomic_DNA"/>
</dbReference>
<dbReference type="Gene3D" id="1.10.150.110">
    <property type="entry name" value="DNA polymerase beta, N-terminal domain-like"/>
    <property type="match status" value="1"/>
</dbReference>
<dbReference type="InterPro" id="IPR043519">
    <property type="entry name" value="NT_sf"/>
</dbReference>
<dbReference type="RefSeq" id="WP_128943867.1">
    <property type="nucleotide sequence ID" value="NZ_LBJM01000014.1"/>
</dbReference>
<dbReference type="InterPro" id="IPR002054">
    <property type="entry name" value="DNA-dir_DNA_pol_X"/>
</dbReference>
<reference evidence="5 6" key="1">
    <citation type="submission" date="2015-04" db="EMBL/GenBank/DDBJ databases">
        <title>Comparative genomics of rhizobia nodulating Arachis hypogaea in China.</title>
        <authorList>
            <person name="Li Y."/>
        </authorList>
    </citation>
    <scope>NUCLEOTIDE SEQUENCE [LARGE SCALE GENOMIC DNA]</scope>
    <source>
        <strain evidence="5 6">CCBAU 51787</strain>
    </source>
</reference>
<feature type="domain" description="DNA-directed DNA polymerase X" evidence="4">
    <location>
        <begin position="4"/>
        <end position="294"/>
    </location>
</feature>
<keyword evidence="1" id="KW-0808">Transferase</keyword>
<dbReference type="InterPro" id="IPR003141">
    <property type="entry name" value="Pol/His_phosphatase_N"/>
</dbReference>
<dbReference type="GO" id="GO:0071978">
    <property type="term" value="P:bacterial-type flagellum-dependent swarming motility"/>
    <property type="evidence" value="ECO:0007669"/>
    <property type="project" value="TreeGrafter"/>
</dbReference>
<dbReference type="GO" id="GO:0008270">
    <property type="term" value="F:zinc ion binding"/>
    <property type="evidence" value="ECO:0007669"/>
    <property type="project" value="TreeGrafter"/>
</dbReference>
<dbReference type="SUPFAM" id="SSF81301">
    <property type="entry name" value="Nucleotidyltransferase"/>
    <property type="match status" value="1"/>
</dbReference>
<dbReference type="InterPro" id="IPR010996">
    <property type="entry name" value="HHH_MUS81"/>
</dbReference>
<dbReference type="GO" id="GO:0042578">
    <property type="term" value="F:phosphoric ester hydrolase activity"/>
    <property type="evidence" value="ECO:0007669"/>
    <property type="project" value="TreeGrafter"/>
</dbReference>
<dbReference type="Pfam" id="PF14716">
    <property type="entry name" value="HHH_8"/>
    <property type="match status" value="1"/>
</dbReference>
<dbReference type="Pfam" id="PF14791">
    <property type="entry name" value="DNA_pol_B_thumb"/>
    <property type="match status" value="1"/>
</dbReference>
<keyword evidence="2" id="KW-0548">Nucleotidyltransferase</keyword>
<feature type="domain" description="Polymerase/histidinol phosphatase N-terminal" evidence="3">
    <location>
        <begin position="318"/>
        <end position="398"/>
    </location>
</feature>
<dbReference type="InterPro" id="IPR037160">
    <property type="entry name" value="DNA_Pol_thumb_sf"/>
</dbReference>
<dbReference type="GO" id="GO:0005829">
    <property type="term" value="C:cytosol"/>
    <property type="evidence" value="ECO:0007669"/>
    <property type="project" value="TreeGrafter"/>
</dbReference>
<dbReference type="InterPro" id="IPR022311">
    <property type="entry name" value="PolX-like"/>
</dbReference>
<dbReference type="InterPro" id="IPR027421">
    <property type="entry name" value="DNA_pol_lamdba_lyase_dom_sf"/>
</dbReference>
<dbReference type="Gene3D" id="3.30.210.10">
    <property type="entry name" value="DNA polymerase, thumb domain"/>
    <property type="match status" value="1"/>
</dbReference>
<dbReference type="Proteomes" id="UP000290565">
    <property type="component" value="Unassembled WGS sequence"/>
</dbReference>
<evidence type="ECO:0000259" key="4">
    <source>
        <dbReference type="SMART" id="SM00483"/>
    </source>
</evidence>
<dbReference type="SUPFAM" id="SSF47802">
    <property type="entry name" value="DNA polymerase beta, N-terminal domain-like"/>
    <property type="match status" value="1"/>
</dbReference>